<name>A0A7I8LFI6_SPIIN</name>
<dbReference type="EMBL" id="LR746278">
    <property type="protein sequence ID" value="CAA7408783.1"/>
    <property type="molecule type" value="Genomic_DNA"/>
</dbReference>
<accession>A0A7I8LFI6</accession>
<proteinExistence type="predicted"/>
<evidence type="ECO:0000313" key="2">
    <source>
        <dbReference type="Proteomes" id="UP000663760"/>
    </source>
</evidence>
<dbReference type="Proteomes" id="UP000663760">
    <property type="component" value="Chromosome 15"/>
</dbReference>
<gene>
    <name evidence="1" type="ORF">SI8410_15019461</name>
</gene>
<evidence type="ECO:0000313" key="1">
    <source>
        <dbReference type="EMBL" id="CAA7408783.1"/>
    </source>
</evidence>
<reference evidence="1" key="1">
    <citation type="submission" date="2020-02" db="EMBL/GenBank/DDBJ databases">
        <authorList>
            <person name="Scholz U."/>
            <person name="Mascher M."/>
            <person name="Fiebig A."/>
        </authorList>
    </citation>
    <scope>NUCLEOTIDE SEQUENCE</scope>
</reference>
<dbReference type="AlphaFoldDB" id="A0A7I8LFI6"/>
<protein>
    <submittedName>
        <fullName evidence="1">Uncharacterized protein</fullName>
    </submittedName>
</protein>
<keyword evidence="2" id="KW-1185">Reference proteome</keyword>
<sequence>MKAFFWRRFNFWLTDEGTPLRGGVGGVADGGAGISFMIGSDGFLSLLPFKTSLKEAPWIPQQTSCQAMCRLEKPREKATQSP</sequence>
<organism evidence="1 2">
    <name type="scientific">Spirodela intermedia</name>
    <name type="common">Intermediate duckweed</name>
    <dbReference type="NCBI Taxonomy" id="51605"/>
    <lineage>
        <taxon>Eukaryota</taxon>
        <taxon>Viridiplantae</taxon>
        <taxon>Streptophyta</taxon>
        <taxon>Embryophyta</taxon>
        <taxon>Tracheophyta</taxon>
        <taxon>Spermatophyta</taxon>
        <taxon>Magnoliopsida</taxon>
        <taxon>Liliopsida</taxon>
        <taxon>Araceae</taxon>
        <taxon>Lemnoideae</taxon>
        <taxon>Spirodela</taxon>
    </lineage>
</organism>